<sequence>MYDASCEWAYAKINVVVVVDMAGPARPKILLVTIISWHISLAEYAPASAQEATRSNYVAETGSSRHRSQRRPGVGELGRRPGASSAGTPADETSSLFSLGNRHPNVSDSEDVSDRDDQKHAAAHLGLQLVERIDKHVVGFLQPHELTNHQLEVRRVGAGPNLKEPRQAVRAELRQAGQSDRPIHRHADPAAPDVAVGHVDGARLREEGDGGGAVAARHALRPRQERVVDERADGAALRSLVPEEVGQRGGARGLEAGQVGGDVAALAEAAAVESVRDGGEADRRARGGVGRAGGEDEAGDGQRGAQAVERQALGELEHGVDVALARVRQEQHVAAGLHLVVQLAGVGVGVHGWRLAAE</sequence>
<proteinExistence type="predicted"/>
<evidence type="ECO:0000256" key="1">
    <source>
        <dbReference type="SAM" id="MobiDB-lite"/>
    </source>
</evidence>
<name>A0AAQ3T3U1_PASNO</name>
<keyword evidence="3" id="KW-1185">Reference proteome</keyword>
<feature type="region of interest" description="Disordered" evidence="1">
    <location>
        <begin position="55"/>
        <end position="120"/>
    </location>
</feature>
<dbReference type="Proteomes" id="UP001341281">
    <property type="component" value="Chromosome 03"/>
</dbReference>
<protein>
    <submittedName>
        <fullName evidence="2">Uncharacterized protein</fullName>
    </submittedName>
</protein>
<gene>
    <name evidence="2" type="ORF">U9M48_014923</name>
</gene>
<dbReference type="AlphaFoldDB" id="A0AAQ3T3U1"/>
<feature type="region of interest" description="Disordered" evidence="1">
    <location>
        <begin position="276"/>
        <end position="304"/>
    </location>
</feature>
<evidence type="ECO:0000313" key="3">
    <source>
        <dbReference type="Proteomes" id="UP001341281"/>
    </source>
</evidence>
<dbReference type="EMBL" id="CP144747">
    <property type="protein sequence ID" value="WVZ65587.1"/>
    <property type="molecule type" value="Genomic_DNA"/>
</dbReference>
<feature type="compositionally biased region" description="Polar residues" evidence="1">
    <location>
        <begin position="85"/>
        <end position="98"/>
    </location>
</feature>
<accession>A0AAQ3T3U1</accession>
<organism evidence="2 3">
    <name type="scientific">Paspalum notatum var. saurae</name>
    <dbReference type="NCBI Taxonomy" id="547442"/>
    <lineage>
        <taxon>Eukaryota</taxon>
        <taxon>Viridiplantae</taxon>
        <taxon>Streptophyta</taxon>
        <taxon>Embryophyta</taxon>
        <taxon>Tracheophyta</taxon>
        <taxon>Spermatophyta</taxon>
        <taxon>Magnoliopsida</taxon>
        <taxon>Liliopsida</taxon>
        <taxon>Poales</taxon>
        <taxon>Poaceae</taxon>
        <taxon>PACMAD clade</taxon>
        <taxon>Panicoideae</taxon>
        <taxon>Andropogonodae</taxon>
        <taxon>Paspaleae</taxon>
        <taxon>Paspalinae</taxon>
        <taxon>Paspalum</taxon>
    </lineage>
</organism>
<reference evidence="2 3" key="1">
    <citation type="submission" date="2024-02" db="EMBL/GenBank/DDBJ databases">
        <title>High-quality chromosome-scale genome assembly of Pensacola bahiagrass (Paspalum notatum Flugge var. saurae).</title>
        <authorList>
            <person name="Vega J.M."/>
            <person name="Podio M."/>
            <person name="Orjuela J."/>
            <person name="Siena L.A."/>
            <person name="Pessino S.C."/>
            <person name="Combes M.C."/>
            <person name="Mariac C."/>
            <person name="Albertini E."/>
            <person name="Pupilli F."/>
            <person name="Ortiz J.P.A."/>
            <person name="Leblanc O."/>
        </authorList>
    </citation>
    <scope>NUCLEOTIDE SEQUENCE [LARGE SCALE GENOMIC DNA]</scope>
    <source>
        <strain evidence="2">R1</strain>
        <tissue evidence="2">Leaf</tissue>
    </source>
</reference>
<feature type="compositionally biased region" description="Basic and acidic residues" evidence="1">
    <location>
        <begin position="276"/>
        <end position="285"/>
    </location>
</feature>
<evidence type="ECO:0000313" key="2">
    <source>
        <dbReference type="EMBL" id="WVZ65587.1"/>
    </source>
</evidence>